<protein>
    <recommendedName>
        <fullName evidence="5">UPF0391 membrane protein HUG10_14885</fullName>
    </recommendedName>
</protein>
<keyword evidence="2 5" id="KW-0812">Transmembrane</keyword>
<comment type="similarity">
    <text evidence="5">Belongs to the UPF0391 family.</text>
</comment>
<comment type="caution">
    <text evidence="5">Lacks conserved residue(s) required for the propagation of feature annotation.</text>
</comment>
<dbReference type="HAMAP" id="MF_01361">
    <property type="entry name" value="UPF0391"/>
    <property type="match status" value="1"/>
</dbReference>
<evidence type="ECO:0000256" key="4">
    <source>
        <dbReference type="ARBA" id="ARBA00023136"/>
    </source>
</evidence>
<reference evidence="6 7" key="1">
    <citation type="submission" date="2020-07" db="EMBL/GenBank/DDBJ databases">
        <title>Gai3-2, isolated from salt lake.</title>
        <authorList>
            <person name="Cui H."/>
            <person name="Shi X."/>
        </authorList>
    </citation>
    <scope>NUCLEOTIDE SEQUENCE [LARGE SCALE GENOMIC DNA]</scope>
    <source>
        <strain evidence="6 7">Gai3-2</strain>
    </source>
</reference>
<dbReference type="GeneID" id="56030144"/>
<dbReference type="Proteomes" id="UP000509750">
    <property type="component" value="Chromosome"/>
</dbReference>
<evidence type="ECO:0000256" key="2">
    <source>
        <dbReference type="ARBA" id="ARBA00022692"/>
    </source>
</evidence>
<name>A0A7D5GD58_9EURY</name>
<feature type="transmembrane region" description="Helical" evidence="5">
    <location>
        <begin position="53"/>
        <end position="70"/>
    </location>
</feature>
<keyword evidence="1 5" id="KW-1003">Cell membrane</keyword>
<dbReference type="InterPro" id="IPR009760">
    <property type="entry name" value="DUF1328"/>
</dbReference>
<dbReference type="Pfam" id="PF07043">
    <property type="entry name" value="DUF1328"/>
    <property type="match status" value="1"/>
</dbReference>
<dbReference type="GO" id="GO:0005886">
    <property type="term" value="C:plasma membrane"/>
    <property type="evidence" value="ECO:0007669"/>
    <property type="project" value="UniProtKB-UniRule"/>
</dbReference>
<dbReference type="OrthoDB" id="342884at2157"/>
<proteinExistence type="inferred from homology"/>
<evidence type="ECO:0000256" key="1">
    <source>
        <dbReference type="ARBA" id="ARBA00022475"/>
    </source>
</evidence>
<evidence type="ECO:0000313" key="6">
    <source>
        <dbReference type="EMBL" id="QLG28746.1"/>
    </source>
</evidence>
<evidence type="ECO:0000313" key="7">
    <source>
        <dbReference type="Proteomes" id="UP000509750"/>
    </source>
</evidence>
<evidence type="ECO:0000256" key="5">
    <source>
        <dbReference type="HAMAP-Rule" id="MF_01361"/>
    </source>
</evidence>
<keyword evidence="3 5" id="KW-1133">Transmembrane helix</keyword>
<dbReference type="RefSeq" id="WP_179170320.1">
    <property type="nucleotide sequence ID" value="NZ_CP058529.1"/>
</dbReference>
<organism evidence="6 7">
    <name type="scientific">Halorarum halophilum</name>
    <dbReference type="NCBI Taxonomy" id="2743090"/>
    <lineage>
        <taxon>Archaea</taxon>
        <taxon>Methanobacteriati</taxon>
        <taxon>Methanobacteriota</taxon>
        <taxon>Stenosarchaea group</taxon>
        <taxon>Halobacteria</taxon>
        <taxon>Halobacteriales</taxon>
        <taxon>Haloferacaceae</taxon>
        <taxon>Halorarum</taxon>
    </lineage>
</organism>
<dbReference type="NCBIfam" id="NF010229">
    <property type="entry name" value="PRK13682.1-4"/>
    <property type="match status" value="1"/>
</dbReference>
<gene>
    <name evidence="6" type="ORF">HUG10_14885</name>
</gene>
<evidence type="ECO:0000256" key="3">
    <source>
        <dbReference type="ARBA" id="ARBA00022989"/>
    </source>
</evidence>
<accession>A0A7D5GD58</accession>
<dbReference type="KEGG" id="halg:HUG10_14885"/>
<sequence length="71" mass="7316">MSVTTAMLSAGTVAATPLQGGGGLLWLAIVFFVLALVSAFAGFRGVAGISMEIARILVFVFIVLAILTFLL</sequence>
<keyword evidence="4 5" id="KW-0472">Membrane</keyword>
<keyword evidence="7" id="KW-1185">Reference proteome</keyword>
<dbReference type="EMBL" id="CP058529">
    <property type="protein sequence ID" value="QLG28746.1"/>
    <property type="molecule type" value="Genomic_DNA"/>
</dbReference>
<dbReference type="AlphaFoldDB" id="A0A7D5GD58"/>
<feature type="transmembrane region" description="Helical" evidence="5">
    <location>
        <begin position="25"/>
        <end position="46"/>
    </location>
</feature>